<feature type="transmembrane region" description="Helical" evidence="1">
    <location>
        <begin position="238"/>
        <end position="260"/>
    </location>
</feature>
<feature type="transmembrane region" description="Helical" evidence="1">
    <location>
        <begin position="417"/>
        <end position="445"/>
    </location>
</feature>
<name>A0A9W7F5Q9_9STRA</name>
<keyword evidence="3" id="KW-1185">Reference proteome</keyword>
<protein>
    <submittedName>
        <fullName evidence="2">Uncharacterized protein</fullName>
    </submittedName>
</protein>
<feature type="transmembrane region" description="Helical" evidence="1">
    <location>
        <begin position="153"/>
        <end position="173"/>
    </location>
</feature>
<keyword evidence="1" id="KW-0472">Membrane</keyword>
<evidence type="ECO:0000313" key="2">
    <source>
        <dbReference type="EMBL" id="GMI03371.1"/>
    </source>
</evidence>
<dbReference type="AlphaFoldDB" id="A0A9W7F5Q9"/>
<dbReference type="EMBL" id="BRXW01000057">
    <property type="protein sequence ID" value="GMI03371.1"/>
    <property type="molecule type" value="Genomic_DNA"/>
</dbReference>
<comment type="caution">
    <text evidence="2">The sequence shown here is derived from an EMBL/GenBank/DDBJ whole genome shotgun (WGS) entry which is preliminary data.</text>
</comment>
<feature type="transmembrane region" description="Helical" evidence="1">
    <location>
        <begin position="44"/>
        <end position="66"/>
    </location>
</feature>
<evidence type="ECO:0000313" key="3">
    <source>
        <dbReference type="Proteomes" id="UP001165122"/>
    </source>
</evidence>
<feature type="transmembrane region" description="Helical" evidence="1">
    <location>
        <begin position="86"/>
        <end position="109"/>
    </location>
</feature>
<feature type="transmembrane region" description="Helical" evidence="1">
    <location>
        <begin position="179"/>
        <end position="197"/>
    </location>
</feature>
<dbReference type="OrthoDB" id="10472354at2759"/>
<feature type="non-terminal residue" evidence="2">
    <location>
        <position position="1"/>
    </location>
</feature>
<gene>
    <name evidence="2" type="ORF">TrLO_g2994</name>
</gene>
<evidence type="ECO:0000256" key="1">
    <source>
        <dbReference type="SAM" id="Phobius"/>
    </source>
</evidence>
<feature type="transmembrane region" description="Helical" evidence="1">
    <location>
        <begin position="272"/>
        <end position="292"/>
    </location>
</feature>
<dbReference type="Proteomes" id="UP001165122">
    <property type="component" value="Unassembled WGS sequence"/>
</dbReference>
<keyword evidence="1" id="KW-0812">Transmembrane</keyword>
<accession>A0A9W7F5Q9</accession>
<organism evidence="2 3">
    <name type="scientific">Triparma laevis f. longispina</name>
    <dbReference type="NCBI Taxonomy" id="1714387"/>
    <lineage>
        <taxon>Eukaryota</taxon>
        <taxon>Sar</taxon>
        <taxon>Stramenopiles</taxon>
        <taxon>Ochrophyta</taxon>
        <taxon>Bolidophyceae</taxon>
        <taxon>Parmales</taxon>
        <taxon>Triparmaceae</taxon>
        <taxon>Triparma</taxon>
    </lineage>
</organism>
<proteinExistence type="predicted"/>
<sequence length="446" mass="47778">PPPPVSLISHRASSIWGSVKIACASSLLWVAYHACLSRVVEESASIWLSFGLAYFFLTLAFVAAAVKYKAIGFTEFLGGQVAKLKVYTVVAAPAIAVGIGTGASWVWVAPSVTFGVYTGEIAHQLASQGDNLLPALFFFILPRKTQLKGFLGFVYLVVFVIVSVYIWAVIAVQNPNTRVAITGVAYPSLVMLVKFFFQGALNKAWSSSDFAGNDTAGATAVSLNEKYSFSSPVEGKKWIAFIYTSRNFGVALKLVNYVLVLATMADQTLGKFLVNIFLQFGTEFAFSGLASFRFSKTGLMLQSQISAQLGSVGDNGGAAVATPAESPTSIVLDKLHRADKSAQKFTNEDMGELAAIFIATLMSIDVVRAGHATEEDIAWTAFVARGGIIAVTETVLDTMKVRCLHEPMGIRSSKVEFEVAFLDILNAALTSLATGSVIWGVLLVIK</sequence>
<reference evidence="3" key="1">
    <citation type="journal article" date="2023" name="Commun. Biol.">
        <title>Genome analysis of Parmales, the sister group of diatoms, reveals the evolutionary specialization of diatoms from phago-mixotrophs to photoautotrophs.</title>
        <authorList>
            <person name="Ban H."/>
            <person name="Sato S."/>
            <person name="Yoshikawa S."/>
            <person name="Yamada K."/>
            <person name="Nakamura Y."/>
            <person name="Ichinomiya M."/>
            <person name="Sato N."/>
            <person name="Blanc-Mathieu R."/>
            <person name="Endo H."/>
            <person name="Kuwata A."/>
            <person name="Ogata H."/>
        </authorList>
    </citation>
    <scope>NUCLEOTIDE SEQUENCE [LARGE SCALE GENOMIC DNA]</scope>
    <source>
        <strain evidence="3">NIES 3700</strain>
    </source>
</reference>
<feature type="transmembrane region" description="Helical" evidence="1">
    <location>
        <begin position="12"/>
        <end position="32"/>
    </location>
</feature>
<keyword evidence="1" id="KW-1133">Transmembrane helix</keyword>